<feature type="region of interest" description="Disordered" evidence="1">
    <location>
        <begin position="253"/>
        <end position="280"/>
    </location>
</feature>
<accession>A0A9X2BTE2</accession>
<proteinExistence type="predicted"/>
<reference evidence="2" key="1">
    <citation type="submission" date="2022-04" db="EMBL/GenBank/DDBJ databases">
        <title>Roseomonas acroporae sp. nov., isolated from coral Acropora digitifera.</title>
        <authorList>
            <person name="Sun H."/>
        </authorList>
    </citation>
    <scope>NUCLEOTIDE SEQUENCE</scope>
    <source>
        <strain evidence="2">NAR14</strain>
    </source>
</reference>
<feature type="non-terminal residue" evidence="2">
    <location>
        <position position="280"/>
    </location>
</feature>
<protein>
    <submittedName>
        <fullName evidence="2">PAS domain-containing protein</fullName>
    </submittedName>
</protein>
<evidence type="ECO:0000313" key="3">
    <source>
        <dbReference type="Proteomes" id="UP001139516"/>
    </source>
</evidence>
<sequence length="280" mass="29402">MPAIRPEPVLDALYAAAADPAGWPAALAALADHVGAGSAMLVRNAPAGRHSTLLAVRTREDLDDLYLRRHVWNPWTRGAGRVPPSRVVAASAVADWDMVRRTEFHADILHPQGIRDMLFVTHAGFAAEGAVGGISVSLDARQADRVGAASRCLQRLAPHLSRALDLSRRFAARDRGSRQLAALLDLLPGAALLLDPRGRVSHANPAAAALLRQGDGLTVTREGGLRPAAALPAENAALTRRIARALAVAAGDPVEPGGPLCLTRPGRGPPPRRAGGARPR</sequence>
<dbReference type="AlphaFoldDB" id="A0A9X2BTE2"/>
<name>A0A9X2BTE2_9PROT</name>
<keyword evidence="3" id="KW-1185">Reference proteome</keyword>
<evidence type="ECO:0000256" key="1">
    <source>
        <dbReference type="SAM" id="MobiDB-lite"/>
    </source>
</evidence>
<comment type="caution">
    <text evidence="2">The sequence shown here is derived from an EMBL/GenBank/DDBJ whole genome shotgun (WGS) entry which is preliminary data.</text>
</comment>
<evidence type="ECO:0000313" key="2">
    <source>
        <dbReference type="EMBL" id="MCK8784212.1"/>
    </source>
</evidence>
<dbReference type="Proteomes" id="UP001139516">
    <property type="component" value="Unassembled WGS sequence"/>
</dbReference>
<gene>
    <name evidence="2" type="ORF">M0638_07455</name>
</gene>
<feature type="compositionally biased region" description="Low complexity" evidence="1">
    <location>
        <begin position="257"/>
        <end position="266"/>
    </location>
</feature>
<dbReference type="EMBL" id="JALPRX010000026">
    <property type="protein sequence ID" value="MCK8784212.1"/>
    <property type="molecule type" value="Genomic_DNA"/>
</dbReference>
<organism evidence="2 3">
    <name type="scientific">Roseomonas acroporae</name>
    <dbReference type="NCBI Taxonomy" id="2937791"/>
    <lineage>
        <taxon>Bacteria</taxon>
        <taxon>Pseudomonadati</taxon>
        <taxon>Pseudomonadota</taxon>
        <taxon>Alphaproteobacteria</taxon>
        <taxon>Acetobacterales</taxon>
        <taxon>Roseomonadaceae</taxon>
        <taxon>Roseomonas</taxon>
    </lineage>
</organism>